<organism evidence="1 2">
    <name type="scientific">Pelusios castaneus</name>
    <name type="common">West African mud turtle</name>
    <dbReference type="NCBI Taxonomy" id="367368"/>
    <lineage>
        <taxon>Eukaryota</taxon>
        <taxon>Metazoa</taxon>
        <taxon>Chordata</taxon>
        <taxon>Craniata</taxon>
        <taxon>Vertebrata</taxon>
        <taxon>Euteleostomi</taxon>
        <taxon>Archelosauria</taxon>
        <taxon>Testudinata</taxon>
        <taxon>Testudines</taxon>
        <taxon>Pleurodira</taxon>
        <taxon>Pelomedusidae</taxon>
        <taxon>Pelusios</taxon>
    </lineage>
</organism>
<evidence type="ECO:0000313" key="2">
    <source>
        <dbReference type="Proteomes" id="UP000694393"/>
    </source>
</evidence>
<accession>A0A8C8RH46</accession>
<protein>
    <submittedName>
        <fullName evidence="1">Uncharacterized protein</fullName>
    </submittedName>
</protein>
<dbReference type="Proteomes" id="UP000694393">
    <property type="component" value="Unplaced"/>
</dbReference>
<keyword evidence="2" id="KW-1185">Reference proteome</keyword>
<evidence type="ECO:0000313" key="1">
    <source>
        <dbReference type="Ensembl" id="ENSPCEP00000005649.1"/>
    </source>
</evidence>
<reference evidence="1" key="2">
    <citation type="submission" date="2025-09" db="UniProtKB">
        <authorList>
            <consortium name="Ensembl"/>
        </authorList>
    </citation>
    <scope>IDENTIFICATION</scope>
</reference>
<dbReference type="AlphaFoldDB" id="A0A8C8RH46"/>
<proteinExistence type="predicted"/>
<name>A0A8C8RH46_9SAUR</name>
<reference evidence="1" key="1">
    <citation type="submission" date="2025-08" db="UniProtKB">
        <authorList>
            <consortium name="Ensembl"/>
        </authorList>
    </citation>
    <scope>IDENTIFICATION</scope>
</reference>
<dbReference type="Ensembl" id="ENSPCET00000005858.1">
    <property type="protein sequence ID" value="ENSPCEP00000005649.1"/>
    <property type="gene ID" value="ENSPCEG00000004606.1"/>
</dbReference>
<sequence>MSQNQVWLDENGMVKKQLIGYPNTMHLKTESDLSEQLFPCQKPKHSVYTPHNWQCIVKNHTNNMNINRPCKGLYTKEMAQVCPPNPACLESIHDFQHTEFYNQIYSPSSVDEKEQNDQIFKVQCEFKNPFLVHTIKREPLDSPPLSDNGQDGIQMFIPENALPGSVPYKTSECTFLQ</sequence>